<proteinExistence type="predicted"/>
<dbReference type="PANTHER" id="PTHR40469:SF2">
    <property type="entry name" value="GALACTOSE-BINDING DOMAIN-LIKE SUPERFAMILY PROTEIN"/>
    <property type="match status" value="1"/>
</dbReference>
<dbReference type="Gene3D" id="3.40.50.880">
    <property type="match status" value="1"/>
</dbReference>
<evidence type="ECO:0000313" key="2">
    <source>
        <dbReference type="EMBL" id="AYB33780.1"/>
    </source>
</evidence>
<dbReference type="Pfam" id="PF06283">
    <property type="entry name" value="ThuA"/>
    <property type="match status" value="1"/>
</dbReference>
<evidence type="ECO:0000259" key="1">
    <source>
        <dbReference type="Pfam" id="PF06283"/>
    </source>
</evidence>
<gene>
    <name evidence="2" type="ORF">D4L85_25785</name>
</gene>
<dbReference type="KEGG" id="chk:D4L85_25785"/>
<dbReference type="AlphaFoldDB" id="A0A385SVP8"/>
<dbReference type="SUPFAM" id="SSF52317">
    <property type="entry name" value="Class I glutamine amidotransferase-like"/>
    <property type="match status" value="1"/>
</dbReference>
<accession>A0A385SVP8</accession>
<dbReference type="EMBL" id="CP032382">
    <property type="protein sequence ID" value="AYB33780.1"/>
    <property type="molecule type" value="Genomic_DNA"/>
</dbReference>
<reference evidence="3" key="1">
    <citation type="submission" date="2018-09" db="EMBL/GenBank/DDBJ databases">
        <title>Chryseolinea sp. KIS68-18 isolated from soil.</title>
        <authorList>
            <person name="Weon H.-Y."/>
            <person name="Kwon S.-W."/>
            <person name="Lee S.A."/>
        </authorList>
    </citation>
    <scope>NUCLEOTIDE SEQUENCE [LARGE SCALE GENOMIC DNA]</scope>
    <source>
        <strain evidence="3">KIS68-18</strain>
    </source>
</reference>
<feature type="domain" description="ThuA-like" evidence="1">
    <location>
        <begin position="48"/>
        <end position="257"/>
    </location>
</feature>
<dbReference type="InterPro" id="IPR029062">
    <property type="entry name" value="Class_I_gatase-like"/>
</dbReference>
<dbReference type="InterPro" id="IPR029010">
    <property type="entry name" value="ThuA-like"/>
</dbReference>
<sequence length="259" mass="28994">MGFAKITSSHMNAALKHLVLSCFVMGLVVSAAAKPAFRVLAMLSGHPDHNKMMTAAKPFLEALAAKNNFAIDITADTSLLNDANLAQYQVIVQVQLAPFDMTRDQQDAMERFIRQGKGWVGLHAAGLTGKDFLKPGARYWQWFEDLMGGVIYSPHPAFQKGTVVVEDRKHPVTRNLPERFEVPDEWYEFNKSPRSNVHVLATADESTYKQNKPMGDHPIIWTNEHYHRVVYIAIGHDASLCSDANYGMLVRNAILWAGE</sequence>
<organism evidence="2 3">
    <name type="scientific">Chryseolinea soli</name>
    <dbReference type="NCBI Taxonomy" id="2321403"/>
    <lineage>
        <taxon>Bacteria</taxon>
        <taxon>Pseudomonadati</taxon>
        <taxon>Bacteroidota</taxon>
        <taxon>Cytophagia</taxon>
        <taxon>Cytophagales</taxon>
        <taxon>Fulvivirgaceae</taxon>
        <taxon>Chryseolinea</taxon>
    </lineage>
</organism>
<dbReference type="Proteomes" id="UP000266183">
    <property type="component" value="Chromosome"/>
</dbReference>
<keyword evidence="3" id="KW-1185">Reference proteome</keyword>
<protein>
    <submittedName>
        <fullName evidence="2">ThuA domain-containing protein</fullName>
    </submittedName>
</protein>
<evidence type="ECO:0000313" key="3">
    <source>
        <dbReference type="Proteomes" id="UP000266183"/>
    </source>
</evidence>
<name>A0A385SVP8_9BACT</name>
<dbReference type="PANTHER" id="PTHR40469">
    <property type="entry name" value="SECRETED GLYCOSYL HYDROLASE"/>
    <property type="match status" value="1"/>
</dbReference>